<dbReference type="Gene3D" id="3.40.50.300">
    <property type="entry name" value="P-loop containing nucleotide triphosphate hydrolases"/>
    <property type="match status" value="1"/>
</dbReference>
<name>A0A7K8LTW4_9AVES</name>
<dbReference type="EMBL" id="VWPR01006001">
    <property type="protein sequence ID" value="NXE30815.1"/>
    <property type="molecule type" value="Genomic_DNA"/>
</dbReference>
<keyword evidence="1" id="KW-0547">Nucleotide-binding</keyword>
<proteinExistence type="predicted"/>
<keyword evidence="2" id="KW-0342">GTP-binding</keyword>
<evidence type="ECO:0000256" key="1">
    <source>
        <dbReference type="ARBA" id="ARBA00022741"/>
    </source>
</evidence>
<comment type="caution">
    <text evidence="4">The sequence shown here is derived from an EMBL/GenBank/DDBJ whole genome shotgun (WGS) entry which is preliminary data.</text>
</comment>
<feature type="non-terminal residue" evidence="4">
    <location>
        <position position="1"/>
    </location>
</feature>
<dbReference type="Proteomes" id="UP000560386">
    <property type="component" value="Unassembled WGS sequence"/>
</dbReference>
<feature type="non-terminal residue" evidence="4">
    <location>
        <position position="187"/>
    </location>
</feature>
<dbReference type="GO" id="GO:0005525">
    <property type="term" value="F:GTP binding"/>
    <property type="evidence" value="ECO:0007669"/>
    <property type="project" value="UniProtKB-KW"/>
</dbReference>
<evidence type="ECO:0000313" key="5">
    <source>
        <dbReference type="Proteomes" id="UP000560386"/>
    </source>
</evidence>
<sequence length="187" mass="18938">AEFPTVAFKACTQQQSRNLKQSRLPAATAPEEVLTGGACVGADCLLRVLANYSRSGEVKTTITVGVVGEWGGGGLGGGGAGFGDPTVMFCPPPPGYPNVGKSSLINSLKRSRACGVGAAPGVTKCLQAVQLDRHIQLLDCPGVVMATGAPPSAAPLRGALAPQLLRDPLTPAAAILRRCPPEQVGVG</sequence>
<evidence type="ECO:0000259" key="3">
    <source>
        <dbReference type="Pfam" id="PF01926"/>
    </source>
</evidence>
<organism evidence="4 5">
    <name type="scientific">Ardeotis kori</name>
    <dbReference type="NCBI Taxonomy" id="89386"/>
    <lineage>
        <taxon>Eukaryota</taxon>
        <taxon>Metazoa</taxon>
        <taxon>Chordata</taxon>
        <taxon>Craniata</taxon>
        <taxon>Vertebrata</taxon>
        <taxon>Euteleostomi</taxon>
        <taxon>Archelosauria</taxon>
        <taxon>Archosauria</taxon>
        <taxon>Dinosauria</taxon>
        <taxon>Saurischia</taxon>
        <taxon>Theropoda</taxon>
        <taxon>Coelurosauria</taxon>
        <taxon>Aves</taxon>
        <taxon>Neognathae</taxon>
        <taxon>Neoaves</taxon>
        <taxon>Otidimorphae</taxon>
        <taxon>Otidiformes</taxon>
        <taxon>Otididae</taxon>
        <taxon>Ardeotis</taxon>
    </lineage>
</organism>
<evidence type="ECO:0000313" key="4">
    <source>
        <dbReference type="EMBL" id="NXE30815.1"/>
    </source>
</evidence>
<dbReference type="GO" id="GO:0005730">
    <property type="term" value="C:nucleolus"/>
    <property type="evidence" value="ECO:0007669"/>
    <property type="project" value="TreeGrafter"/>
</dbReference>
<dbReference type="AlphaFoldDB" id="A0A7K8LTW4"/>
<dbReference type="SUPFAM" id="SSF52540">
    <property type="entry name" value="P-loop containing nucleoside triphosphate hydrolases"/>
    <property type="match status" value="1"/>
</dbReference>
<dbReference type="PANTHER" id="PTHR11089">
    <property type="entry name" value="GTP-BINDING PROTEIN-RELATED"/>
    <property type="match status" value="1"/>
</dbReference>
<gene>
    <name evidence="4" type="primary">Gnl3l</name>
    <name evidence="4" type="ORF">ARDKOR_R15180</name>
</gene>
<protein>
    <submittedName>
        <fullName evidence="4">GNL3L protein</fullName>
    </submittedName>
</protein>
<dbReference type="Pfam" id="PF01926">
    <property type="entry name" value="MMR_HSR1"/>
    <property type="match status" value="1"/>
</dbReference>
<accession>A0A7K8LTW4</accession>
<keyword evidence="5" id="KW-1185">Reference proteome</keyword>
<dbReference type="InterPro" id="IPR050755">
    <property type="entry name" value="TRAFAC_YlqF/YawG_RiboMat"/>
</dbReference>
<dbReference type="PANTHER" id="PTHR11089:SF33">
    <property type="entry name" value="GUANINE NUCLEOTIDE-BINDING PROTEIN-LIKE 3-LIKE PROTEIN"/>
    <property type="match status" value="1"/>
</dbReference>
<dbReference type="InterPro" id="IPR006073">
    <property type="entry name" value="GTP-bd"/>
</dbReference>
<feature type="domain" description="G" evidence="3">
    <location>
        <begin position="95"/>
        <end position="145"/>
    </location>
</feature>
<evidence type="ECO:0000256" key="2">
    <source>
        <dbReference type="ARBA" id="ARBA00023134"/>
    </source>
</evidence>
<dbReference type="InterPro" id="IPR027417">
    <property type="entry name" value="P-loop_NTPase"/>
</dbReference>
<reference evidence="4 5" key="1">
    <citation type="submission" date="2019-09" db="EMBL/GenBank/DDBJ databases">
        <title>Bird 10,000 Genomes (B10K) Project - Family phase.</title>
        <authorList>
            <person name="Zhang G."/>
        </authorList>
    </citation>
    <scope>NUCLEOTIDE SEQUENCE [LARGE SCALE GENOMIC DNA]</scope>
    <source>
        <strain evidence="4">B10K-CU-031-01</strain>
        <tissue evidence="4">Muscle</tissue>
    </source>
</reference>